<dbReference type="InterPro" id="IPR011990">
    <property type="entry name" value="TPR-like_helical_dom_sf"/>
</dbReference>
<evidence type="ECO:0000256" key="1">
    <source>
        <dbReference type="ARBA" id="ARBA00004167"/>
    </source>
</evidence>
<keyword evidence="9" id="KW-0732">Signal</keyword>
<evidence type="ECO:0000256" key="8">
    <source>
        <dbReference type="PROSITE-ProRule" id="PRU00339"/>
    </source>
</evidence>
<dbReference type="InterPro" id="IPR019734">
    <property type="entry name" value="TPR_rpt"/>
</dbReference>
<dbReference type="SUPFAM" id="SSF48452">
    <property type="entry name" value="TPR-like"/>
    <property type="match status" value="2"/>
</dbReference>
<dbReference type="GO" id="GO:0030943">
    <property type="term" value="F:mitochondrion targeting sequence binding"/>
    <property type="evidence" value="ECO:0007669"/>
    <property type="project" value="TreeGrafter"/>
</dbReference>
<evidence type="ECO:0000256" key="5">
    <source>
        <dbReference type="ARBA" id="ARBA00022989"/>
    </source>
</evidence>
<dbReference type="OrthoDB" id="354603at2"/>
<evidence type="ECO:0000313" key="10">
    <source>
        <dbReference type="EMBL" id="SJZ29762.1"/>
    </source>
</evidence>
<dbReference type="GO" id="GO:0016020">
    <property type="term" value="C:membrane"/>
    <property type="evidence" value="ECO:0007669"/>
    <property type="project" value="UniProtKB-SubCell"/>
</dbReference>
<dbReference type="EMBL" id="FUWG01000002">
    <property type="protein sequence ID" value="SJZ29762.1"/>
    <property type="molecule type" value="Genomic_DNA"/>
</dbReference>
<gene>
    <name evidence="10" type="ORF">SAMN02745149_00259</name>
</gene>
<evidence type="ECO:0000256" key="9">
    <source>
        <dbReference type="SAM" id="SignalP"/>
    </source>
</evidence>
<dbReference type="Pfam" id="PF14559">
    <property type="entry name" value="TPR_19"/>
    <property type="match status" value="1"/>
</dbReference>
<evidence type="ECO:0000256" key="2">
    <source>
        <dbReference type="ARBA" id="ARBA00022692"/>
    </source>
</evidence>
<name>A0A1T4JHW3_TREPO</name>
<keyword evidence="2" id="KW-0812">Transmembrane</keyword>
<feature type="repeat" description="TPR" evidence="8">
    <location>
        <begin position="144"/>
        <end position="177"/>
    </location>
</feature>
<reference evidence="10 11" key="1">
    <citation type="submission" date="2017-02" db="EMBL/GenBank/DDBJ databases">
        <authorList>
            <person name="Peterson S.W."/>
        </authorList>
    </citation>
    <scope>NUCLEOTIDE SEQUENCE [LARGE SCALE GENOMIC DNA]</scope>
    <source>
        <strain evidence="10 11">ATCC BAA-908</strain>
    </source>
</reference>
<accession>A0A1T4JHW3</accession>
<dbReference type="GO" id="GO:0008320">
    <property type="term" value="F:protein transmembrane transporter activity"/>
    <property type="evidence" value="ECO:0007669"/>
    <property type="project" value="TreeGrafter"/>
</dbReference>
<keyword evidence="3" id="KW-0677">Repeat</keyword>
<dbReference type="Pfam" id="PF07719">
    <property type="entry name" value="TPR_2"/>
    <property type="match status" value="1"/>
</dbReference>
<dbReference type="Pfam" id="PF13432">
    <property type="entry name" value="TPR_16"/>
    <property type="match status" value="2"/>
</dbReference>
<dbReference type="SMART" id="SM00028">
    <property type="entry name" value="TPR"/>
    <property type="match status" value="7"/>
</dbReference>
<evidence type="ECO:0000313" key="11">
    <source>
        <dbReference type="Proteomes" id="UP000190423"/>
    </source>
</evidence>
<evidence type="ECO:0000256" key="7">
    <source>
        <dbReference type="ARBA" id="ARBA00038030"/>
    </source>
</evidence>
<keyword evidence="6" id="KW-0472">Membrane</keyword>
<feature type="signal peptide" evidence="9">
    <location>
        <begin position="1"/>
        <end position="21"/>
    </location>
</feature>
<comment type="similarity">
    <text evidence="7">Belongs to the Tom70 family.</text>
</comment>
<evidence type="ECO:0000256" key="4">
    <source>
        <dbReference type="ARBA" id="ARBA00022803"/>
    </source>
</evidence>
<feature type="repeat" description="TPR" evidence="8">
    <location>
        <begin position="280"/>
        <end position="313"/>
    </location>
</feature>
<sequence>MKTKMSVFAAGILFCCFSACASVPEKTAPENVPKETAASPNIVFVEKIQSALESGDIDRAIRLFDTEMPESLRNDVDLEILKASLLLSADRTEEASAVANRLLQSDPSNQDVLELSAEIAIASGNKQSQTTIINQLLKADPNNATANIIQGNQQALKKKYKLALKNYQRALISEPDNQDALFGYAQMCYYTNDINTSRETFNRLLQENPENSLAWQYLGKLAAEDENYKAATEYIQKAIELEPERYDFYIDLGQYMRNRGQFAEAEKAWSKAIEIDPTYFLGYTYRAGLYDEQNRIKEALKDYHKIIETNPKYYFAYEEIGILEFHEQNWQVARQAFLKAESIRSSSAYQMMIMITYMKEKKLLDAKNYAQKCMKTMNRESLDYKIMRLLHDQGPINAENAIIKDLDKETDKNKRGKMMFYFAMYYQLKGMDKIANEYFAKITQMQTPLFFEYRLAEWALLQN</sequence>
<dbReference type="AlphaFoldDB" id="A0A1T4JHW3"/>
<dbReference type="GeneID" id="78315582"/>
<organism evidence="10 11">
    <name type="scientific">Treponema porcinum</name>
    <dbReference type="NCBI Taxonomy" id="261392"/>
    <lineage>
        <taxon>Bacteria</taxon>
        <taxon>Pseudomonadati</taxon>
        <taxon>Spirochaetota</taxon>
        <taxon>Spirochaetia</taxon>
        <taxon>Spirochaetales</taxon>
        <taxon>Treponemataceae</taxon>
        <taxon>Treponema</taxon>
    </lineage>
</organism>
<dbReference type="STRING" id="261392.SAMN02745149_00259"/>
<keyword evidence="11" id="KW-1185">Reference proteome</keyword>
<dbReference type="GO" id="GO:0030150">
    <property type="term" value="P:protein import into mitochondrial matrix"/>
    <property type="evidence" value="ECO:0007669"/>
    <property type="project" value="TreeGrafter"/>
</dbReference>
<dbReference type="RefSeq" id="WP_078932171.1">
    <property type="nucleotide sequence ID" value="NZ_FUWG01000002.1"/>
</dbReference>
<keyword evidence="5" id="KW-1133">Transmembrane helix</keyword>
<dbReference type="PANTHER" id="PTHR46208">
    <property type="entry name" value="MITOCHONDRIAL IMPORT RECEPTOR SUBUNIT TOM70"/>
    <property type="match status" value="1"/>
</dbReference>
<comment type="subcellular location">
    <subcellularLocation>
        <location evidence="1">Membrane</location>
        <topology evidence="1">Single-pass membrane protein</topology>
    </subcellularLocation>
</comment>
<proteinExistence type="inferred from homology"/>
<dbReference type="PROSITE" id="PS50005">
    <property type="entry name" value="TPR"/>
    <property type="match status" value="4"/>
</dbReference>
<dbReference type="Gene3D" id="1.25.40.10">
    <property type="entry name" value="Tetratricopeptide repeat domain"/>
    <property type="match status" value="2"/>
</dbReference>
<evidence type="ECO:0000256" key="3">
    <source>
        <dbReference type="ARBA" id="ARBA00022737"/>
    </source>
</evidence>
<dbReference type="Proteomes" id="UP000190423">
    <property type="component" value="Unassembled WGS sequence"/>
</dbReference>
<protein>
    <submittedName>
        <fullName evidence="10">Tetratricopeptide repeat-containing protein</fullName>
    </submittedName>
</protein>
<dbReference type="PANTHER" id="PTHR46208:SF1">
    <property type="entry name" value="MITOCHONDRIAL IMPORT RECEPTOR SUBUNIT TOM70"/>
    <property type="match status" value="1"/>
</dbReference>
<feature type="repeat" description="TPR" evidence="8">
    <location>
        <begin position="212"/>
        <end position="245"/>
    </location>
</feature>
<dbReference type="InterPro" id="IPR013105">
    <property type="entry name" value="TPR_2"/>
</dbReference>
<evidence type="ECO:0000256" key="6">
    <source>
        <dbReference type="ARBA" id="ARBA00023136"/>
    </source>
</evidence>
<keyword evidence="4 8" id="KW-0802">TPR repeat</keyword>
<feature type="repeat" description="TPR" evidence="8">
    <location>
        <begin position="246"/>
        <end position="279"/>
    </location>
</feature>
<feature type="chain" id="PRO_5013363861" evidence="9">
    <location>
        <begin position="22"/>
        <end position="463"/>
    </location>
</feature>